<dbReference type="KEGG" id="manq:L1994_10925"/>
<dbReference type="RefSeq" id="WP_278099474.1">
    <property type="nucleotide sequence ID" value="NZ_CP091092.1"/>
</dbReference>
<dbReference type="AlphaFoldDB" id="A0AAF0JLG3"/>
<feature type="compositionally biased region" description="Basic and acidic residues" evidence="1">
    <location>
        <begin position="164"/>
        <end position="175"/>
    </location>
</feature>
<dbReference type="EMBL" id="CP091092">
    <property type="protein sequence ID" value="WFN36639.1"/>
    <property type="molecule type" value="Genomic_DNA"/>
</dbReference>
<keyword evidence="3" id="KW-1185">Reference proteome</keyword>
<evidence type="ECO:0000313" key="2">
    <source>
        <dbReference type="EMBL" id="WFN36639.1"/>
    </source>
</evidence>
<accession>A0AAF0JLG3</accession>
<reference evidence="2" key="1">
    <citation type="submission" date="2022-01" db="EMBL/GenBank/DDBJ databases">
        <title>Complete genome of Methanomicrobium antiquum DSM 21220.</title>
        <authorList>
            <person name="Chen S.-C."/>
            <person name="You Y.-T."/>
            <person name="Zhou Y.-Z."/>
            <person name="Lai M.-C."/>
        </authorList>
    </citation>
    <scope>NUCLEOTIDE SEQUENCE</scope>
    <source>
        <strain evidence="2">DSM 21220</strain>
    </source>
</reference>
<sequence length="233" mass="25641">MPREKIIAGGLEGDGIEGHKKRSGEKSSVYDSLQSRDTEKHSEDMDSPSAEFESSKTKKRSSKTVSDEKTDIFESDFGSVRSKSGYKADSSIGSSSDIFSNGFGSKDAGWMSGRKAKTPENRPGAPFEEKAGKESDKNKSADIFETKIAKNPLEPDSEGFSVPEKSERASPEKNSDPFYTGFGYSNQREKKEEMSKKSPKSQLGMEPDRNAQSSKKKEKKNADGIDDEDDLFS</sequence>
<feature type="compositionally biased region" description="Basic and acidic residues" evidence="1">
    <location>
        <begin position="127"/>
        <end position="148"/>
    </location>
</feature>
<dbReference type="GeneID" id="79950918"/>
<dbReference type="Proteomes" id="UP001218895">
    <property type="component" value="Chromosome"/>
</dbReference>
<evidence type="ECO:0000256" key="1">
    <source>
        <dbReference type="SAM" id="MobiDB-lite"/>
    </source>
</evidence>
<protein>
    <submittedName>
        <fullName evidence="2">Uncharacterized protein</fullName>
    </submittedName>
</protein>
<feature type="compositionally biased region" description="Low complexity" evidence="1">
    <location>
        <begin position="89"/>
        <end position="105"/>
    </location>
</feature>
<evidence type="ECO:0000313" key="3">
    <source>
        <dbReference type="Proteomes" id="UP001218895"/>
    </source>
</evidence>
<feature type="compositionally biased region" description="Acidic residues" evidence="1">
    <location>
        <begin position="224"/>
        <end position="233"/>
    </location>
</feature>
<feature type="compositionally biased region" description="Basic and acidic residues" evidence="1">
    <location>
        <begin position="34"/>
        <end position="44"/>
    </location>
</feature>
<feature type="region of interest" description="Disordered" evidence="1">
    <location>
        <begin position="1"/>
        <end position="233"/>
    </location>
</feature>
<gene>
    <name evidence="2" type="ORF">L1994_10925</name>
</gene>
<feature type="compositionally biased region" description="Basic and acidic residues" evidence="1">
    <location>
        <begin position="187"/>
        <end position="196"/>
    </location>
</feature>
<organism evidence="2 3">
    <name type="scientific">Methanomicrobium antiquum</name>
    <dbReference type="NCBI Taxonomy" id="487686"/>
    <lineage>
        <taxon>Archaea</taxon>
        <taxon>Methanobacteriati</taxon>
        <taxon>Methanobacteriota</taxon>
        <taxon>Stenosarchaea group</taxon>
        <taxon>Methanomicrobia</taxon>
        <taxon>Methanomicrobiales</taxon>
        <taxon>Methanomicrobiaceae</taxon>
        <taxon>Methanomicrobium</taxon>
    </lineage>
</organism>
<proteinExistence type="predicted"/>
<name>A0AAF0JLG3_9EURY</name>